<dbReference type="AlphaFoldDB" id="A0A1I4I2E0"/>
<name>A0A1I4I2E0_9RHOB</name>
<evidence type="ECO:0008006" key="4">
    <source>
        <dbReference type="Google" id="ProtNLM"/>
    </source>
</evidence>
<proteinExistence type="predicted"/>
<dbReference type="EMBL" id="FOTQ01000001">
    <property type="protein sequence ID" value="SFL48434.1"/>
    <property type="molecule type" value="Genomic_DNA"/>
</dbReference>
<evidence type="ECO:0000256" key="1">
    <source>
        <dbReference type="SAM" id="SignalP"/>
    </source>
</evidence>
<keyword evidence="1" id="KW-0732">Signal</keyword>
<evidence type="ECO:0000313" key="3">
    <source>
        <dbReference type="Proteomes" id="UP000199144"/>
    </source>
</evidence>
<reference evidence="2 3" key="1">
    <citation type="submission" date="2016-10" db="EMBL/GenBank/DDBJ databases">
        <authorList>
            <person name="de Groot N.N."/>
        </authorList>
    </citation>
    <scope>NUCLEOTIDE SEQUENCE [LARGE SCALE GENOMIC DNA]</scope>
    <source>
        <strain evidence="2 3">DSM 15283</strain>
    </source>
</reference>
<protein>
    <recommendedName>
        <fullName evidence="4">Chalcone isomerase-like</fullName>
    </recommendedName>
</protein>
<feature type="chain" id="PRO_5011555642" description="Chalcone isomerase-like" evidence="1">
    <location>
        <begin position="26"/>
        <end position="184"/>
    </location>
</feature>
<dbReference type="RefSeq" id="WP_093090351.1">
    <property type="nucleotide sequence ID" value="NZ_FOTQ01000001.1"/>
</dbReference>
<gene>
    <name evidence="2" type="ORF">SAMN04488042_101386</name>
</gene>
<sequence length="184" mass="20625">MQTRLPIRGRMLIMTLSLLLPVAFAAKAKADVAPEVRTVVSQPAELGEGAFRWLGFKVYDAQLFTPGGRGFDWDRPFALQLDYARKVRSEILLRASMDELERMEGARADHGEIRAKLTQCLRDVRPGDRVVSAPRGANTLDFWVNGSKTCRLQHAGIRDRYMAIWLSEDARDQALARQLRGAAG</sequence>
<evidence type="ECO:0000313" key="2">
    <source>
        <dbReference type="EMBL" id="SFL48434.1"/>
    </source>
</evidence>
<accession>A0A1I4I2E0</accession>
<keyword evidence="3" id="KW-1185">Reference proteome</keyword>
<organism evidence="2 3">
    <name type="scientific">Shimia aestuarii</name>
    <dbReference type="NCBI Taxonomy" id="254406"/>
    <lineage>
        <taxon>Bacteria</taxon>
        <taxon>Pseudomonadati</taxon>
        <taxon>Pseudomonadota</taxon>
        <taxon>Alphaproteobacteria</taxon>
        <taxon>Rhodobacterales</taxon>
        <taxon>Roseobacteraceae</taxon>
    </lineage>
</organism>
<feature type="signal peptide" evidence="1">
    <location>
        <begin position="1"/>
        <end position="25"/>
    </location>
</feature>
<dbReference type="OrthoDB" id="8527419at2"/>
<dbReference type="Proteomes" id="UP000199144">
    <property type="component" value="Unassembled WGS sequence"/>
</dbReference>
<dbReference type="STRING" id="254406.SAMN04488042_101386"/>